<gene>
    <name evidence="1" type="ORF">AB2U05_16980</name>
</gene>
<proteinExistence type="predicted"/>
<dbReference type="InterPro" id="IPR023214">
    <property type="entry name" value="HAD_sf"/>
</dbReference>
<reference evidence="1" key="1">
    <citation type="submission" date="2024-07" db="EMBL/GenBank/DDBJ databases">
        <authorList>
            <person name="Yu S.T."/>
        </authorList>
    </citation>
    <scope>NUCLEOTIDE SEQUENCE</scope>
    <source>
        <strain evidence="1">Y1</strain>
    </source>
</reference>
<name>A0AB39TLQ9_9ACTN</name>
<organism evidence="1">
    <name type="scientific">Streptomyces sp. Y1</name>
    <dbReference type="NCBI Taxonomy" id="3238634"/>
    <lineage>
        <taxon>Bacteria</taxon>
        <taxon>Bacillati</taxon>
        <taxon>Actinomycetota</taxon>
        <taxon>Actinomycetes</taxon>
        <taxon>Kitasatosporales</taxon>
        <taxon>Streptomycetaceae</taxon>
        <taxon>Streptomyces</taxon>
    </lineage>
</organism>
<sequence>MTDDRNSGPTPFALWTDCTGVLTQPAAELLRAFADRVGAPGHALREAMAQVSGERGGTLPPDAGAAWSAAVEAVLEHEYGVVCDLSRAQEIWLDLCRPNRAWIDRLAQLRTEGVFVGLLTDLPDGREPGWLRLLAPLLFDAVVRRSSAAGAGLPLRAAQAAAGRSAARCVLVDASEVRGARARAAGWRTIAFRDTASALAEVGRLLDTEDIGAEDIDTEDVDTEHIDTEAIAVPA</sequence>
<protein>
    <submittedName>
        <fullName evidence="1">Uncharacterized protein</fullName>
    </submittedName>
</protein>
<dbReference type="EMBL" id="CP163445">
    <property type="protein sequence ID" value="XDQ80033.1"/>
    <property type="molecule type" value="Genomic_DNA"/>
</dbReference>
<dbReference type="RefSeq" id="WP_369183621.1">
    <property type="nucleotide sequence ID" value="NZ_CP163445.1"/>
</dbReference>
<dbReference type="SUPFAM" id="SSF56784">
    <property type="entry name" value="HAD-like"/>
    <property type="match status" value="1"/>
</dbReference>
<dbReference type="Gene3D" id="1.10.150.240">
    <property type="entry name" value="Putative phosphatase, domain 2"/>
    <property type="match status" value="1"/>
</dbReference>
<dbReference type="AlphaFoldDB" id="A0AB39TLQ9"/>
<accession>A0AB39TLQ9</accession>
<dbReference type="InterPro" id="IPR023198">
    <property type="entry name" value="PGP-like_dom2"/>
</dbReference>
<evidence type="ECO:0000313" key="1">
    <source>
        <dbReference type="EMBL" id="XDQ80033.1"/>
    </source>
</evidence>
<dbReference type="InterPro" id="IPR036412">
    <property type="entry name" value="HAD-like_sf"/>
</dbReference>
<dbReference type="Gene3D" id="3.40.50.1000">
    <property type="entry name" value="HAD superfamily/HAD-like"/>
    <property type="match status" value="1"/>
</dbReference>